<reference evidence="1 2" key="1">
    <citation type="submission" date="2019-02" db="EMBL/GenBank/DDBJ databases">
        <title>Genome sequencing of the rare red list fungi Phellinidium pouzarii.</title>
        <authorList>
            <person name="Buettner E."/>
            <person name="Kellner H."/>
        </authorList>
    </citation>
    <scope>NUCLEOTIDE SEQUENCE [LARGE SCALE GENOMIC DNA]</scope>
    <source>
        <strain evidence="1 2">DSM 108285</strain>
    </source>
</reference>
<gene>
    <name evidence="1" type="ORF">EW145_g8001</name>
</gene>
<dbReference type="EMBL" id="SGPK01001004">
    <property type="protein sequence ID" value="THG95201.1"/>
    <property type="molecule type" value="Genomic_DNA"/>
</dbReference>
<protein>
    <submittedName>
        <fullName evidence="1">Uncharacterized protein</fullName>
    </submittedName>
</protein>
<sequence>MRIQVDFQAAWAIKPFPAVRARMPLPIAPALFRIRIALALPSTHL</sequence>
<evidence type="ECO:0000313" key="1">
    <source>
        <dbReference type="EMBL" id="THG95201.1"/>
    </source>
</evidence>
<name>A0A4S4KB36_9AGAM</name>
<feature type="non-terminal residue" evidence="1">
    <location>
        <position position="45"/>
    </location>
</feature>
<proteinExistence type="predicted"/>
<dbReference type="AlphaFoldDB" id="A0A4S4KB36"/>
<dbReference type="Proteomes" id="UP000308199">
    <property type="component" value="Unassembled WGS sequence"/>
</dbReference>
<keyword evidence="2" id="KW-1185">Reference proteome</keyword>
<evidence type="ECO:0000313" key="2">
    <source>
        <dbReference type="Proteomes" id="UP000308199"/>
    </source>
</evidence>
<comment type="caution">
    <text evidence="1">The sequence shown here is derived from an EMBL/GenBank/DDBJ whole genome shotgun (WGS) entry which is preliminary data.</text>
</comment>
<accession>A0A4S4KB36</accession>
<organism evidence="1 2">
    <name type="scientific">Phellinidium pouzarii</name>
    <dbReference type="NCBI Taxonomy" id="167371"/>
    <lineage>
        <taxon>Eukaryota</taxon>
        <taxon>Fungi</taxon>
        <taxon>Dikarya</taxon>
        <taxon>Basidiomycota</taxon>
        <taxon>Agaricomycotina</taxon>
        <taxon>Agaricomycetes</taxon>
        <taxon>Hymenochaetales</taxon>
        <taxon>Hymenochaetaceae</taxon>
        <taxon>Phellinidium</taxon>
    </lineage>
</organism>